<keyword evidence="1" id="KW-1133">Transmembrane helix</keyword>
<dbReference type="AlphaFoldDB" id="A0A0P8W671"/>
<accession>A0A0P8W671</accession>
<keyword evidence="1" id="KW-0472">Membrane</keyword>
<keyword evidence="3" id="KW-1185">Reference proteome</keyword>
<proteinExistence type="predicted"/>
<evidence type="ECO:0000256" key="1">
    <source>
        <dbReference type="SAM" id="Phobius"/>
    </source>
</evidence>
<dbReference type="EMBL" id="LKET01000032">
    <property type="protein sequence ID" value="KPU44189.1"/>
    <property type="molecule type" value="Genomic_DNA"/>
</dbReference>
<dbReference type="STRING" id="36849.OXPF_23570"/>
<comment type="caution">
    <text evidence="2">The sequence shown here is derived from an EMBL/GenBank/DDBJ whole genome shotgun (WGS) entry which is preliminary data.</text>
</comment>
<gene>
    <name evidence="2" type="ORF">OXPF_23570</name>
</gene>
<protein>
    <submittedName>
        <fullName evidence="2">Uncharacterized protein</fullName>
    </submittedName>
</protein>
<sequence length="167" mass="18790">MLKKLLRLSFMLVICCVGLFGILNYLSPNFNKAAMAMSVSVQSPGDWKQKISESINLRNGLLNRAKEGSLKDISEAINELRQVECAPLLNGDISLTDYIIKNPGRVSGRVDNILVENCNVLKITPGEAFLAAEISYVENNEQKKYDYEIVYKNIDGKWYLSKFAYAE</sequence>
<reference evidence="2 3" key="1">
    <citation type="submission" date="2015-09" db="EMBL/GenBank/DDBJ databases">
        <title>Genome sequence of Oxobacter pfennigii DSM 3222.</title>
        <authorList>
            <person name="Poehlein A."/>
            <person name="Bengelsdorf F.R."/>
            <person name="Schiel-Bengelsdorf B."/>
            <person name="Duerre P."/>
            <person name="Daniel R."/>
        </authorList>
    </citation>
    <scope>NUCLEOTIDE SEQUENCE [LARGE SCALE GENOMIC DNA]</scope>
    <source>
        <strain evidence="2 3">DSM 3222</strain>
    </source>
</reference>
<organism evidence="2 3">
    <name type="scientific">Oxobacter pfennigii</name>
    <dbReference type="NCBI Taxonomy" id="36849"/>
    <lineage>
        <taxon>Bacteria</taxon>
        <taxon>Bacillati</taxon>
        <taxon>Bacillota</taxon>
        <taxon>Clostridia</taxon>
        <taxon>Eubacteriales</taxon>
        <taxon>Clostridiaceae</taxon>
        <taxon>Oxobacter</taxon>
    </lineage>
</organism>
<name>A0A0P8W671_9CLOT</name>
<dbReference type="Proteomes" id="UP000050326">
    <property type="component" value="Unassembled WGS sequence"/>
</dbReference>
<feature type="transmembrane region" description="Helical" evidence="1">
    <location>
        <begin position="6"/>
        <end position="26"/>
    </location>
</feature>
<evidence type="ECO:0000313" key="2">
    <source>
        <dbReference type="EMBL" id="KPU44189.1"/>
    </source>
</evidence>
<keyword evidence="1" id="KW-0812">Transmembrane</keyword>
<evidence type="ECO:0000313" key="3">
    <source>
        <dbReference type="Proteomes" id="UP000050326"/>
    </source>
</evidence>